<evidence type="ECO:0000313" key="3">
    <source>
        <dbReference type="Proteomes" id="UP001501752"/>
    </source>
</evidence>
<feature type="domain" description="NAD-dependent epimerase/dehydratase" evidence="1">
    <location>
        <begin position="168"/>
        <end position="281"/>
    </location>
</feature>
<dbReference type="PANTHER" id="PTHR43245:SF13">
    <property type="entry name" value="UDP-D-APIOSE_UDP-D-XYLOSE SYNTHASE 2"/>
    <property type="match status" value="1"/>
</dbReference>
<evidence type="ECO:0000259" key="1">
    <source>
        <dbReference type="Pfam" id="PF01370"/>
    </source>
</evidence>
<dbReference type="Proteomes" id="UP001501752">
    <property type="component" value="Unassembled WGS sequence"/>
</dbReference>
<feature type="domain" description="NAD-dependent epimerase/dehydratase" evidence="1">
    <location>
        <begin position="3"/>
        <end position="129"/>
    </location>
</feature>
<comment type="caution">
    <text evidence="2">The sequence shown here is derived from an EMBL/GenBank/DDBJ whole genome shotgun (WGS) entry which is preliminary data.</text>
</comment>
<dbReference type="PRINTS" id="PR01713">
    <property type="entry name" value="NUCEPIMERASE"/>
</dbReference>
<protein>
    <submittedName>
        <fullName evidence="2">NAD-dependent epimerase/dehydratase family protein</fullName>
    </submittedName>
</protein>
<name>A0ABP9EJR5_9ACTN</name>
<dbReference type="Gene3D" id="3.40.50.720">
    <property type="entry name" value="NAD(P)-binding Rossmann-like Domain"/>
    <property type="match status" value="1"/>
</dbReference>
<dbReference type="InterPro" id="IPR050177">
    <property type="entry name" value="Lipid_A_modif_metabolic_enz"/>
</dbReference>
<dbReference type="RefSeq" id="WP_345701031.1">
    <property type="nucleotide sequence ID" value="NZ_BAABIS010000001.1"/>
</dbReference>
<organism evidence="2 3">
    <name type="scientific">Kitasatospora terrestris</name>
    <dbReference type="NCBI Taxonomy" id="258051"/>
    <lineage>
        <taxon>Bacteria</taxon>
        <taxon>Bacillati</taxon>
        <taxon>Actinomycetota</taxon>
        <taxon>Actinomycetes</taxon>
        <taxon>Kitasatosporales</taxon>
        <taxon>Streptomycetaceae</taxon>
        <taxon>Kitasatospora</taxon>
    </lineage>
</organism>
<dbReference type="InterPro" id="IPR036291">
    <property type="entry name" value="NAD(P)-bd_dom_sf"/>
</dbReference>
<gene>
    <name evidence="2" type="ORF">GCM10023235_71140</name>
</gene>
<reference evidence="3" key="1">
    <citation type="journal article" date="2019" name="Int. J. Syst. Evol. Microbiol.">
        <title>The Global Catalogue of Microorganisms (GCM) 10K type strain sequencing project: providing services to taxonomists for standard genome sequencing and annotation.</title>
        <authorList>
            <consortium name="The Broad Institute Genomics Platform"/>
            <consortium name="The Broad Institute Genome Sequencing Center for Infectious Disease"/>
            <person name="Wu L."/>
            <person name="Ma J."/>
        </authorList>
    </citation>
    <scope>NUCLEOTIDE SEQUENCE [LARGE SCALE GENOMIC DNA]</scope>
    <source>
        <strain evidence="3">JCM 13006</strain>
    </source>
</reference>
<dbReference type="SUPFAM" id="SSF51735">
    <property type="entry name" value="NAD(P)-binding Rossmann-fold domains"/>
    <property type="match status" value="1"/>
</dbReference>
<dbReference type="EMBL" id="BAABIS010000001">
    <property type="protein sequence ID" value="GAA4880651.1"/>
    <property type="molecule type" value="Genomic_DNA"/>
</dbReference>
<evidence type="ECO:0000313" key="2">
    <source>
        <dbReference type="EMBL" id="GAA4880651.1"/>
    </source>
</evidence>
<dbReference type="PANTHER" id="PTHR43245">
    <property type="entry name" value="BIFUNCTIONAL POLYMYXIN RESISTANCE PROTEIN ARNA"/>
    <property type="match status" value="1"/>
</dbReference>
<accession>A0ABP9EJR5</accession>
<keyword evidence="3" id="KW-1185">Reference proteome</keyword>
<sequence>MRILVTGGAGFIGSQVVRSLVAAGHEVRALDALLPAAHPSGTAPTLPDGVEFVHGDVRDAGAVDRALAGVDAVSHQAAMVGLGVDFADAPDYVGCNDLGTAVLLSAMARSAVRGLVLAGSMVVYGEGRYRCATHGDVAPGPRRPADLDAGRFEPPCPVCGAPLRPGTVEESAPGDPRNVYATTKLAQEHLASAWARACGGRVLTLRYHNVYGPGMPKDTPYAGVASLFRSALARGEAPRVFEDGAQRRDFVHVGDVAAANVAALEAVGGRAPGSSRAYNVGSGEVRTVGEMARALAAAYGGPAPVVTGQYRLGDVRHITADSSRLRQELGWRARVPFAEGMTEFAAAPQRV</sequence>
<dbReference type="Pfam" id="PF01370">
    <property type="entry name" value="Epimerase"/>
    <property type="match status" value="2"/>
</dbReference>
<dbReference type="InterPro" id="IPR001509">
    <property type="entry name" value="Epimerase_deHydtase"/>
</dbReference>
<proteinExistence type="predicted"/>